<protein>
    <submittedName>
        <fullName evidence="2">Uncharacterized protein</fullName>
    </submittedName>
</protein>
<proteinExistence type="predicted"/>
<dbReference type="AlphaFoldDB" id="A0A915J956"/>
<evidence type="ECO:0000313" key="2">
    <source>
        <dbReference type="WBParaSite" id="nRc.2.0.1.t23013-RA"/>
    </source>
</evidence>
<organism evidence="1 2">
    <name type="scientific">Romanomermis culicivorax</name>
    <name type="common">Nematode worm</name>
    <dbReference type="NCBI Taxonomy" id="13658"/>
    <lineage>
        <taxon>Eukaryota</taxon>
        <taxon>Metazoa</taxon>
        <taxon>Ecdysozoa</taxon>
        <taxon>Nematoda</taxon>
        <taxon>Enoplea</taxon>
        <taxon>Dorylaimia</taxon>
        <taxon>Mermithida</taxon>
        <taxon>Mermithoidea</taxon>
        <taxon>Mermithidae</taxon>
        <taxon>Romanomermis</taxon>
    </lineage>
</organism>
<dbReference type="WBParaSite" id="nRc.2.0.1.t23013-RA">
    <property type="protein sequence ID" value="nRc.2.0.1.t23013-RA"/>
    <property type="gene ID" value="nRc.2.0.1.g23013"/>
</dbReference>
<name>A0A915J956_ROMCU</name>
<sequence>MQIADQSCDKPFAIRNLPIKEAIQYHEIGSGPLNPASVNFATKLSHWHDEGLIGPSSQSYHANIEPVKQILDENYSKLAVDWQSVTFNECLYGLNGPFLGEDNRTRRIEAISVKNRIMSNNVCSVSATSQMMLRGSICFWFVDHKFNDHGCFEGQLQISVLTSFFVKDYELCTEHIDDNIHFSYYHQDEVADYEFSPENIVDKVYCDFDPLVHWFYQQWTMLTGRKEHEEALVYMTYENCELATTIVVNKNQILFGPVKEDCYFCTDYEAGVTKISPENCRNYKTKNGKWRRFCYCYSDKSISLNGTNECTIGHLAMEVYSSKDPHHPINHSLMPFKICARR</sequence>
<evidence type="ECO:0000313" key="1">
    <source>
        <dbReference type="Proteomes" id="UP000887565"/>
    </source>
</evidence>
<dbReference type="Proteomes" id="UP000887565">
    <property type="component" value="Unplaced"/>
</dbReference>
<accession>A0A915J956</accession>
<reference evidence="2" key="1">
    <citation type="submission" date="2022-11" db="UniProtKB">
        <authorList>
            <consortium name="WormBaseParasite"/>
        </authorList>
    </citation>
    <scope>IDENTIFICATION</scope>
</reference>
<keyword evidence="1" id="KW-1185">Reference proteome</keyword>